<dbReference type="CDD" id="cd18037">
    <property type="entry name" value="DEXSc_Pif1_like"/>
    <property type="match status" value="1"/>
</dbReference>
<dbReference type="PANTHER" id="PTHR11264:SF0">
    <property type="entry name" value="URACIL-DNA GLYCOSYLASE"/>
    <property type="match status" value="1"/>
</dbReference>
<dbReference type="EMBL" id="MN739158">
    <property type="protein sequence ID" value="QHS91322.1"/>
    <property type="molecule type" value="Genomic_DNA"/>
</dbReference>
<dbReference type="CDD" id="cd10027">
    <property type="entry name" value="UDG-F1-like"/>
    <property type="match status" value="1"/>
</dbReference>
<dbReference type="InterPro" id="IPR027417">
    <property type="entry name" value="P-loop_NTPase"/>
</dbReference>
<dbReference type="NCBIfam" id="TIGR00628">
    <property type="entry name" value="ung"/>
    <property type="match status" value="1"/>
</dbReference>
<evidence type="ECO:0000256" key="5">
    <source>
        <dbReference type="SAM" id="MobiDB-lite"/>
    </source>
</evidence>
<dbReference type="CDD" id="cd18809">
    <property type="entry name" value="SF1_C_RecD"/>
    <property type="match status" value="1"/>
</dbReference>
<evidence type="ECO:0000313" key="7">
    <source>
        <dbReference type="EMBL" id="QHS91322.1"/>
    </source>
</evidence>
<dbReference type="InterPro" id="IPR005122">
    <property type="entry name" value="Uracil-DNA_glycosylase-like"/>
</dbReference>
<sequence length="736" mass="82214">MSLLETLTEEQQSVLHYLLQGHNVFLTGGGGVGKSYLLSVLETEFPGLKRRLLLEKNPNEVRYPRVQLCALTGCAALLLGQKSKTLHSWAGIGLGKGTVQELSVKIRRNSKALRQWLCTDLLIIDEVSMMTAELLDKLNGIGKKLRSNQKPFGGMQVLLVGDFYQLPPVYKNGEQTVFAFESDVWKEGITAALELTVIQRQKDVVFQTILKEARMGALSKESCAILRSREGLDWKQNKILPTLLFPRRSEVDMINESNLKALTGRRYSYEARLAYDGKMPDRFSEKDEGFIRSLQYFDSNAAYALQLELMIGAQVMLIANIDPPAGLVNGSRGIMVGVCSATELPIIEFVNGARRTIGTHGWPIEEYEFVSRTQVPLRLAWAYTTHKAQGASLDTALIDIGSGNFEFGQAYVALARARSLEGLYVYDFDPVAFKAHPKVKAFYKDVAWSPILSLEIHSVAPSDKVMEEPNINRVIKVNKLETDEKEDKKEDKKEDEKENEKDDEKEPGGLCSVPNWLYDSIPDGWKSSLSSCESSLQNLSNVLSTKEFLPAKEDIWAALAIPLESVCVVILGQDPYPTPGHACGLSFSVQPDVRPLPRSLNNIYKELQTDMGHTPPSHGSLISWSKQGVLLLNTVLTVEAHAAQSHAKIGWEEITDQLIRTIAARTKNVVFVLWGKSAQVKKKVIAMYLDMNRHRVFESAHPSPLSAKKFFGTRPFSTVNTWLTEMGKDPIDWLIQ</sequence>
<dbReference type="GO" id="GO:0000723">
    <property type="term" value="P:telomere maintenance"/>
    <property type="evidence" value="ECO:0007669"/>
    <property type="project" value="InterPro"/>
</dbReference>
<proteinExistence type="inferred from homology"/>
<dbReference type="InterPro" id="IPR010285">
    <property type="entry name" value="DNA_helicase_pif1-like_DEAD"/>
</dbReference>
<evidence type="ECO:0000256" key="3">
    <source>
        <dbReference type="ARBA" id="ARBA00022801"/>
    </source>
</evidence>
<dbReference type="GO" id="GO:0003678">
    <property type="term" value="F:DNA helicase activity"/>
    <property type="evidence" value="ECO:0007669"/>
    <property type="project" value="InterPro"/>
</dbReference>
<comment type="similarity">
    <text evidence="1">Belongs to the uracil-DNA glycosylase (UDG) superfamily. UNG family.</text>
</comment>
<dbReference type="PANTHER" id="PTHR11264">
    <property type="entry name" value="URACIL-DNA GLYCOSYLASE"/>
    <property type="match status" value="1"/>
</dbReference>
<feature type="compositionally biased region" description="Basic and acidic residues" evidence="5">
    <location>
        <begin position="483"/>
        <end position="507"/>
    </location>
</feature>
<dbReference type="GO" id="GO:0097510">
    <property type="term" value="P:base-excision repair, AP site formation via deaminated base removal"/>
    <property type="evidence" value="ECO:0007669"/>
    <property type="project" value="TreeGrafter"/>
</dbReference>
<dbReference type="InterPro" id="IPR049163">
    <property type="entry name" value="Pif1-like_2B_dom"/>
</dbReference>
<dbReference type="AlphaFoldDB" id="A0A6C0BH35"/>
<organism evidence="7">
    <name type="scientific">viral metagenome</name>
    <dbReference type="NCBI Taxonomy" id="1070528"/>
    <lineage>
        <taxon>unclassified sequences</taxon>
        <taxon>metagenomes</taxon>
        <taxon>organismal metagenomes</taxon>
    </lineage>
</organism>
<dbReference type="Pfam" id="PF05970">
    <property type="entry name" value="PIF1"/>
    <property type="match status" value="1"/>
</dbReference>
<evidence type="ECO:0000259" key="6">
    <source>
        <dbReference type="SMART" id="SM00986"/>
    </source>
</evidence>
<accession>A0A6C0BH35</accession>
<evidence type="ECO:0000256" key="4">
    <source>
        <dbReference type="ARBA" id="ARBA00023204"/>
    </source>
</evidence>
<dbReference type="Gene3D" id="3.40.470.10">
    <property type="entry name" value="Uracil-DNA glycosylase-like domain"/>
    <property type="match status" value="1"/>
</dbReference>
<dbReference type="SUPFAM" id="SSF52141">
    <property type="entry name" value="Uracil-DNA glycosylase-like"/>
    <property type="match status" value="1"/>
</dbReference>
<evidence type="ECO:0000256" key="2">
    <source>
        <dbReference type="ARBA" id="ARBA00022763"/>
    </source>
</evidence>
<dbReference type="NCBIfam" id="NF003592">
    <property type="entry name" value="PRK05254.1-5"/>
    <property type="match status" value="1"/>
</dbReference>
<keyword evidence="2" id="KW-0227">DNA damage</keyword>
<dbReference type="NCBIfam" id="NF003588">
    <property type="entry name" value="PRK05254.1-1"/>
    <property type="match status" value="1"/>
</dbReference>
<dbReference type="Gene3D" id="3.40.50.300">
    <property type="entry name" value="P-loop containing nucleotide triphosphate hydrolases"/>
    <property type="match status" value="1"/>
</dbReference>
<evidence type="ECO:0000256" key="1">
    <source>
        <dbReference type="ARBA" id="ARBA00008184"/>
    </source>
</evidence>
<dbReference type="Pfam" id="PF21530">
    <property type="entry name" value="Pif1_2B_dom"/>
    <property type="match status" value="1"/>
</dbReference>
<dbReference type="SUPFAM" id="SSF52540">
    <property type="entry name" value="P-loop containing nucleoside triphosphate hydrolases"/>
    <property type="match status" value="2"/>
</dbReference>
<dbReference type="InterPro" id="IPR002043">
    <property type="entry name" value="UDG_fam1"/>
</dbReference>
<dbReference type="SMART" id="SM00986">
    <property type="entry name" value="UDG"/>
    <property type="match status" value="1"/>
</dbReference>
<dbReference type="HAMAP" id="MF_00148">
    <property type="entry name" value="UDG"/>
    <property type="match status" value="1"/>
</dbReference>
<reference evidence="7" key="1">
    <citation type="journal article" date="2020" name="Nature">
        <title>Giant virus diversity and host interactions through global metagenomics.</title>
        <authorList>
            <person name="Schulz F."/>
            <person name="Roux S."/>
            <person name="Paez-Espino D."/>
            <person name="Jungbluth S."/>
            <person name="Walsh D.A."/>
            <person name="Denef V.J."/>
            <person name="McMahon K.D."/>
            <person name="Konstantinidis K.T."/>
            <person name="Eloe-Fadrosh E.A."/>
            <person name="Kyrpides N.C."/>
            <person name="Woyke T."/>
        </authorList>
    </citation>
    <scope>NUCLEOTIDE SEQUENCE</scope>
    <source>
        <strain evidence="7">GVMAG-M-3300013004-44</strain>
    </source>
</reference>
<dbReference type="NCBIfam" id="NF003589">
    <property type="entry name" value="PRK05254.1-2"/>
    <property type="match status" value="1"/>
</dbReference>
<keyword evidence="4" id="KW-0234">DNA repair</keyword>
<keyword evidence="3" id="KW-0378">Hydrolase</keyword>
<dbReference type="InterPro" id="IPR036895">
    <property type="entry name" value="Uracil-DNA_glycosylase-like_sf"/>
</dbReference>
<dbReference type="Pfam" id="PF03167">
    <property type="entry name" value="UDG"/>
    <property type="match status" value="1"/>
</dbReference>
<name>A0A6C0BH35_9ZZZZ</name>
<feature type="region of interest" description="Disordered" evidence="5">
    <location>
        <begin position="483"/>
        <end position="511"/>
    </location>
</feature>
<protein>
    <recommendedName>
        <fullName evidence="6">Uracil-DNA glycosylase-like domain-containing protein</fullName>
    </recommendedName>
</protein>
<feature type="domain" description="Uracil-DNA glycosylase-like" evidence="6">
    <location>
        <begin position="559"/>
        <end position="723"/>
    </location>
</feature>
<dbReference type="GO" id="GO:0004844">
    <property type="term" value="F:uracil DNA N-glycosylase activity"/>
    <property type="evidence" value="ECO:0007669"/>
    <property type="project" value="InterPro"/>
</dbReference>
<dbReference type="SMART" id="SM00987">
    <property type="entry name" value="UreE_C"/>
    <property type="match status" value="1"/>
</dbReference>